<protein>
    <recommendedName>
        <fullName evidence="4">Integral membrane protein</fullName>
    </recommendedName>
</protein>
<evidence type="ECO:0000313" key="3">
    <source>
        <dbReference type="Proteomes" id="UP001596915"/>
    </source>
</evidence>
<proteinExistence type="predicted"/>
<reference evidence="3" key="1">
    <citation type="journal article" date="2019" name="Int. J. Syst. Evol. Microbiol.">
        <title>The Global Catalogue of Microorganisms (GCM) 10K type strain sequencing project: providing services to taxonomists for standard genome sequencing and annotation.</title>
        <authorList>
            <consortium name="The Broad Institute Genomics Platform"/>
            <consortium name="The Broad Institute Genome Sequencing Center for Infectious Disease"/>
            <person name="Wu L."/>
            <person name="Ma J."/>
        </authorList>
    </citation>
    <scope>NUCLEOTIDE SEQUENCE [LARGE SCALE GENOMIC DNA]</scope>
    <source>
        <strain evidence="3">JCM 12607</strain>
    </source>
</reference>
<keyword evidence="1" id="KW-0812">Transmembrane</keyword>
<accession>A0ABW2WL43</accession>
<evidence type="ECO:0008006" key="4">
    <source>
        <dbReference type="Google" id="ProtNLM"/>
    </source>
</evidence>
<comment type="caution">
    <text evidence="2">The sequence shown here is derived from an EMBL/GenBank/DDBJ whole genome shotgun (WGS) entry which is preliminary data.</text>
</comment>
<keyword evidence="1" id="KW-0472">Membrane</keyword>
<sequence>MTAIGVVVALTACAFGAFLAYAYPALREPLGVAAGIATVLGTVTALIVSMCRR</sequence>
<gene>
    <name evidence="2" type="ORF">ACFQ2K_04905</name>
</gene>
<evidence type="ECO:0000256" key="1">
    <source>
        <dbReference type="SAM" id="Phobius"/>
    </source>
</evidence>
<dbReference type="EMBL" id="JBHTGL010000005">
    <property type="protein sequence ID" value="MFD0622259.1"/>
    <property type="molecule type" value="Genomic_DNA"/>
</dbReference>
<keyword evidence="3" id="KW-1185">Reference proteome</keyword>
<feature type="transmembrane region" description="Helical" evidence="1">
    <location>
        <begin position="32"/>
        <end position="51"/>
    </location>
</feature>
<keyword evidence="1" id="KW-1133">Transmembrane helix</keyword>
<evidence type="ECO:0000313" key="2">
    <source>
        <dbReference type="EMBL" id="MFD0622259.1"/>
    </source>
</evidence>
<organism evidence="2 3">
    <name type="scientific">Streptomyces sanglieri</name>
    <dbReference type="NCBI Taxonomy" id="193460"/>
    <lineage>
        <taxon>Bacteria</taxon>
        <taxon>Bacillati</taxon>
        <taxon>Actinomycetota</taxon>
        <taxon>Actinomycetes</taxon>
        <taxon>Kitasatosporales</taxon>
        <taxon>Streptomycetaceae</taxon>
        <taxon>Streptomyces</taxon>
    </lineage>
</organism>
<dbReference type="Proteomes" id="UP001596915">
    <property type="component" value="Unassembled WGS sequence"/>
</dbReference>
<name>A0ABW2WL43_9ACTN</name>